<comment type="caution">
    <text evidence="2">The sequence shown here is derived from an EMBL/GenBank/DDBJ whole genome shotgun (WGS) entry which is preliminary data.</text>
</comment>
<dbReference type="Proteomes" id="UP000240904">
    <property type="component" value="Unassembled WGS sequence"/>
</dbReference>
<proteinExistence type="predicted"/>
<evidence type="ECO:0000256" key="1">
    <source>
        <dbReference type="SAM" id="SignalP"/>
    </source>
</evidence>
<keyword evidence="3" id="KW-1185">Reference proteome</keyword>
<evidence type="ECO:0000313" key="3">
    <source>
        <dbReference type="Proteomes" id="UP000240904"/>
    </source>
</evidence>
<keyword evidence="1" id="KW-0732">Signal</keyword>
<reference evidence="2 3" key="1">
    <citation type="submission" date="2018-03" db="EMBL/GenBank/DDBJ databases">
        <title>Whole genome sequencing of Histamine producing bacteria.</title>
        <authorList>
            <person name="Butler K."/>
        </authorList>
    </citation>
    <scope>NUCLEOTIDE SEQUENCE [LARGE SCALE GENOMIC DNA]</scope>
    <source>
        <strain evidence="2 3">DSM 16190</strain>
    </source>
</reference>
<dbReference type="EMBL" id="PYMC01000009">
    <property type="protein sequence ID" value="PSW04463.1"/>
    <property type="molecule type" value="Genomic_DNA"/>
</dbReference>
<protein>
    <submittedName>
        <fullName evidence="2">Uncharacterized protein</fullName>
    </submittedName>
</protein>
<evidence type="ECO:0000313" key="2">
    <source>
        <dbReference type="EMBL" id="PSW04463.1"/>
    </source>
</evidence>
<name>A0A2T3MWZ6_9GAMM</name>
<feature type="signal peptide" evidence="1">
    <location>
        <begin position="1"/>
        <end position="21"/>
    </location>
</feature>
<dbReference type="AlphaFoldDB" id="A0A2T3MWZ6"/>
<accession>A0A2T3MWZ6</accession>
<gene>
    <name evidence="2" type="ORF">C9I89_14205</name>
</gene>
<feature type="chain" id="PRO_5015587562" evidence="1">
    <location>
        <begin position="22"/>
        <end position="152"/>
    </location>
</feature>
<organism evidence="2 3">
    <name type="scientific">Photobacterium lipolyticum</name>
    <dbReference type="NCBI Taxonomy" id="266810"/>
    <lineage>
        <taxon>Bacteria</taxon>
        <taxon>Pseudomonadati</taxon>
        <taxon>Pseudomonadota</taxon>
        <taxon>Gammaproteobacteria</taxon>
        <taxon>Vibrionales</taxon>
        <taxon>Vibrionaceae</taxon>
        <taxon>Photobacterium</taxon>
    </lineage>
</organism>
<sequence length="152" mass="17275">MNRLYKSMTIMCLFLSISVHADTMSDAFNILNQEYEKCDATKKVISSVSNNWFNSLSIEDKKSVLPIVDYMAMRRCTKDADAEYSLVLVDYAAETGDFKPLEAWVGLIGINKSMHESIMRLGMSNLLELSKSEEFLKPIMLMETAEQLDLLP</sequence>